<comment type="pathway">
    <text evidence="1">Carbohydrate metabolism; tricarboxylic acid cycle; isocitrate from oxaloacetate: step 1/2.</text>
</comment>
<dbReference type="SUPFAM" id="SSF48256">
    <property type="entry name" value="Citrate synthase"/>
    <property type="match status" value="1"/>
</dbReference>
<dbReference type="NCBIfam" id="NF004868">
    <property type="entry name" value="PRK06224.1-5"/>
    <property type="match status" value="1"/>
</dbReference>
<evidence type="ECO:0000313" key="3">
    <source>
        <dbReference type="EMBL" id="MBT2135408.1"/>
    </source>
</evidence>
<keyword evidence="3" id="KW-0449">Lipoprotein</keyword>
<reference evidence="3 4" key="1">
    <citation type="submission" date="2021-05" db="EMBL/GenBank/DDBJ databases">
        <title>Croceibacterium sp. LX-88 genome sequence.</title>
        <authorList>
            <person name="Luo X."/>
        </authorList>
    </citation>
    <scope>NUCLEOTIDE SEQUENCE [LARGE SCALE GENOMIC DNA]</scope>
    <source>
        <strain evidence="3 4">LX-88</strain>
    </source>
</reference>
<dbReference type="InterPro" id="IPR016143">
    <property type="entry name" value="Citrate_synth-like_sm_a-sub"/>
</dbReference>
<dbReference type="Pfam" id="PF00285">
    <property type="entry name" value="Citrate_synt"/>
    <property type="match status" value="1"/>
</dbReference>
<dbReference type="InterPro" id="IPR036969">
    <property type="entry name" value="Citrate_synthase_sf"/>
</dbReference>
<name>A0ABS5W6P7_9SPHN</name>
<proteinExistence type="predicted"/>
<evidence type="ECO:0000256" key="2">
    <source>
        <dbReference type="ARBA" id="ARBA00012972"/>
    </source>
</evidence>
<organism evidence="3 4">
    <name type="scientific">Croceibacterium selenioxidans</name>
    <dbReference type="NCBI Taxonomy" id="2838833"/>
    <lineage>
        <taxon>Bacteria</taxon>
        <taxon>Pseudomonadati</taxon>
        <taxon>Pseudomonadota</taxon>
        <taxon>Alphaproteobacteria</taxon>
        <taxon>Sphingomonadales</taxon>
        <taxon>Erythrobacteraceae</taxon>
        <taxon>Croceibacterium</taxon>
    </lineage>
</organism>
<sequence length="263" mass="27505">MRIGKQDAPYTAICTSDEDSITVRGRDLVGEIIGKMDFTSYFWFLVTGQEPNEDQVFFANAILCSLAEHGLVPSVVAARMTYAAAPEALQGAVAAGLLGCGSVVLGSAEVAGQFYGECVADMRENGGTAEDAAKRGIARLRAEKKPIPGFGHPQHANGDPRANLLLKLAREHGVGGPHVAMLYAIRDALPGAIGRSLPINVNGPIPAILLDLGWPVTALKGIGLLCRTASLIGHLTEEAERSIGFIMSGAAAAAIDYDGPKSQ</sequence>
<dbReference type="EC" id="2.3.3.16" evidence="2"/>
<dbReference type="RefSeq" id="WP_214537116.1">
    <property type="nucleotide sequence ID" value="NZ_JAHFVK010000002.1"/>
</dbReference>
<dbReference type="Proteomes" id="UP000811255">
    <property type="component" value="Unassembled WGS sequence"/>
</dbReference>
<gene>
    <name evidence="3" type="ORF">KK137_13805</name>
</gene>
<keyword evidence="3" id="KW-0456">Lyase</keyword>
<dbReference type="EMBL" id="JAHFVK010000002">
    <property type="protein sequence ID" value="MBT2135408.1"/>
    <property type="molecule type" value="Genomic_DNA"/>
</dbReference>
<evidence type="ECO:0000313" key="4">
    <source>
        <dbReference type="Proteomes" id="UP000811255"/>
    </source>
</evidence>
<dbReference type="CDD" id="cd06100">
    <property type="entry name" value="CCL_ACL-C"/>
    <property type="match status" value="1"/>
</dbReference>
<accession>A0ABS5W6P7</accession>
<protein>
    <recommendedName>
        <fullName evidence="2">citrate synthase (unknown stereospecificity)</fullName>
        <ecNumber evidence="2">2.3.3.16</ecNumber>
    </recommendedName>
</protein>
<dbReference type="Gene3D" id="1.10.230.10">
    <property type="entry name" value="Cytochrome P450-Terp, domain 2"/>
    <property type="match status" value="1"/>
</dbReference>
<evidence type="ECO:0000256" key="1">
    <source>
        <dbReference type="ARBA" id="ARBA00004751"/>
    </source>
</evidence>
<dbReference type="GO" id="GO:0016829">
    <property type="term" value="F:lyase activity"/>
    <property type="evidence" value="ECO:0007669"/>
    <property type="project" value="UniProtKB-KW"/>
</dbReference>
<comment type="caution">
    <text evidence="3">The sequence shown here is derived from an EMBL/GenBank/DDBJ whole genome shotgun (WGS) entry which is preliminary data.</text>
</comment>
<keyword evidence="4" id="KW-1185">Reference proteome</keyword>
<dbReference type="InterPro" id="IPR002020">
    <property type="entry name" value="Citrate_synthase"/>
</dbReference>